<sequence>MMGYWSFFKIRFINGLQYRAAAYAGIVTQLAWGFMYIMLYHSFYKSNPEAANMNISELSSYIWLQQSFLALFMTWFLDNDIFEAISSGNVAYEVCRPLDVYNMWFVKSCAIRVSKAMLRCFPILIIASFLPETYKFSMPPSIYSFILFLIAVILGTIVVVGYSMLIYIFTFFTISSVGVRMTMVMIADFFAGGLVPLPLLPEYLTKYIYLSPFAAMQNTPFRIYTGGIPSNEAVNAIILQLFWAVALILIGKLIMGKAMKKVIVQGG</sequence>
<keyword evidence="3" id="KW-1185">Reference proteome</keyword>
<dbReference type="AlphaFoldDB" id="A0A1S8TK55"/>
<dbReference type="PANTHER" id="PTHR36832:SF1">
    <property type="entry name" value="SLR1174 PROTEIN"/>
    <property type="match status" value="1"/>
</dbReference>
<gene>
    <name evidence="2" type="ORF">CLPUN_20220</name>
</gene>
<keyword evidence="1" id="KW-0472">Membrane</keyword>
<evidence type="ECO:0000256" key="1">
    <source>
        <dbReference type="SAM" id="Phobius"/>
    </source>
</evidence>
<keyword evidence="1" id="KW-1133">Transmembrane helix</keyword>
<protein>
    <recommendedName>
        <fullName evidence="4">ABC-2 family transporter protein</fullName>
    </recommendedName>
</protein>
<comment type="caution">
    <text evidence="2">The sequence shown here is derived from an EMBL/GenBank/DDBJ whole genome shotgun (WGS) entry which is preliminary data.</text>
</comment>
<dbReference type="OrthoDB" id="8582979at2"/>
<reference evidence="2 3" key="1">
    <citation type="submission" date="2016-05" db="EMBL/GenBank/DDBJ databases">
        <title>Microbial solvent formation.</title>
        <authorList>
            <person name="Poehlein A."/>
            <person name="Montoya Solano J.D."/>
            <person name="Flitsch S."/>
            <person name="Krabben P."/>
            <person name="Duerre P."/>
            <person name="Daniel R."/>
        </authorList>
    </citation>
    <scope>NUCLEOTIDE SEQUENCE [LARGE SCALE GENOMIC DNA]</scope>
    <source>
        <strain evidence="2 3">DSM 2619</strain>
    </source>
</reference>
<feature type="transmembrane region" description="Helical" evidence="1">
    <location>
        <begin position="20"/>
        <end position="40"/>
    </location>
</feature>
<feature type="transmembrane region" description="Helical" evidence="1">
    <location>
        <begin position="142"/>
        <end position="169"/>
    </location>
</feature>
<dbReference type="InterPro" id="IPR010390">
    <property type="entry name" value="ABC-2_transporter-like"/>
</dbReference>
<dbReference type="Proteomes" id="UP000190890">
    <property type="component" value="Unassembled WGS sequence"/>
</dbReference>
<proteinExistence type="predicted"/>
<name>A0A1S8TK55_9CLOT</name>
<dbReference type="PANTHER" id="PTHR36832">
    <property type="entry name" value="SLR1174 PROTEIN-RELATED"/>
    <property type="match status" value="1"/>
</dbReference>
<evidence type="ECO:0000313" key="2">
    <source>
        <dbReference type="EMBL" id="OOM78163.1"/>
    </source>
</evidence>
<evidence type="ECO:0000313" key="3">
    <source>
        <dbReference type="Proteomes" id="UP000190890"/>
    </source>
</evidence>
<dbReference type="EMBL" id="LZZM01000132">
    <property type="protein sequence ID" value="OOM78163.1"/>
    <property type="molecule type" value="Genomic_DNA"/>
</dbReference>
<dbReference type="RefSeq" id="WP_077847168.1">
    <property type="nucleotide sequence ID" value="NZ_LZZM01000132.1"/>
</dbReference>
<evidence type="ECO:0008006" key="4">
    <source>
        <dbReference type="Google" id="ProtNLM"/>
    </source>
</evidence>
<organism evidence="2 3">
    <name type="scientific">Clostridium puniceum</name>
    <dbReference type="NCBI Taxonomy" id="29367"/>
    <lineage>
        <taxon>Bacteria</taxon>
        <taxon>Bacillati</taxon>
        <taxon>Bacillota</taxon>
        <taxon>Clostridia</taxon>
        <taxon>Eubacteriales</taxon>
        <taxon>Clostridiaceae</taxon>
        <taxon>Clostridium</taxon>
    </lineage>
</organism>
<keyword evidence="1" id="KW-0812">Transmembrane</keyword>
<feature type="transmembrane region" description="Helical" evidence="1">
    <location>
        <begin position="233"/>
        <end position="255"/>
    </location>
</feature>
<dbReference type="STRING" id="29367.CLPUN_20220"/>
<accession>A0A1S8TK55</accession>
<dbReference type="Pfam" id="PF06182">
    <property type="entry name" value="ABC2_membrane_6"/>
    <property type="match status" value="1"/>
</dbReference>